<feature type="domain" description="DUF4440" evidence="1">
    <location>
        <begin position="15"/>
        <end position="124"/>
    </location>
</feature>
<dbReference type="RefSeq" id="WP_106302011.1">
    <property type="nucleotide sequence ID" value="NZ_PVWO01000060.1"/>
</dbReference>
<dbReference type="AlphaFoldDB" id="A0A2T1GJ77"/>
<comment type="caution">
    <text evidence="2">The sequence shown here is derived from an EMBL/GenBank/DDBJ whole genome shotgun (WGS) entry which is preliminary data.</text>
</comment>
<dbReference type="GO" id="GO:0016853">
    <property type="term" value="F:isomerase activity"/>
    <property type="evidence" value="ECO:0007669"/>
    <property type="project" value="UniProtKB-KW"/>
</dbReference>
<dbReference type="InterPro" id="IPR032710">
    <property type="entry name" value="NTF2-like_dom_sf"/>
</dbReference>
<keyword evidence="2" id="KW-0413">Isomerase</keyword>
<dbReference type="EMBL" id="PVWO01000060">
    <property type="protein sequence ID" value="PSB57827.1"/>
    <property type="molecule type" value="Genomic_DNA"/>
</dbReference>
<reference evidence="2 3" key="1">
    <citation type="submission" date="2018-03" db="EMBL/GenBank/DDBJ databases">
        <title>The ancient ancestry and fast evolution of plastids.</title>
        <authorList>
            <person name="Moore K.R."/>
            <person name="Magnabosco C."/>
            <person name="Momper L."/>
            <person name="Gold D.A."/>
            <person name="Bosak T."/>
            <person name="Fournier G.P."/>
        </authorList>
    </citation>
    <scope>NUCLEOTIDE SEQUENCE [LARGE SCALE GENOMIC DNA]</scope>
    <source>
        <strain evidence="2 3">CCALA 037</strain>
    </source>
</reference>
<dbReference type="OrthoDB" id="1551077at2"/>
<organism evidence="2 3">
    <name type="scientific">Chamaesiphon polymorphus CCALA 037</name>
    <dbReference type="NCBI Taxonomy" id="2107692"/>
    <lineage>
        <taxon>Bacteria</taxon>
        <taxon>Bacillati</taxon>
        <taxon>Cyanobacteriota</taxon>
        <taxon>Cyanophyceae</taxon>
        <taxon>Gomontiellales</taxon>
        <taxon>Chamaesiphonaceae</taxon>
        <taxon>Chamaesiphon</taxon>
    </lineage>
</organism>
<sequence>MNPQSLAEDIANLTQQTAEANTALMRGDIDRYLALTEHANDYTLMSPFGGEPTHGFDMSQQDALGRFFKSGTFDQEVVATYATSDFAVLVTIERVCAEVGGLPKQDWLLRVTQVFRREADAWQLVHRHADPLANGISLQQAAALALGVRRAAQETSK</sequence>
<gene>
    <name evidence="2" type="ORF">C7B77_07025</name>
</gene>
<proteinExistence type="predicted"/>
<accession>A0A2T1GJ77</accession>
<evidence type="ECO:0000313" key="3">
    <source>
        <dbReference type="Proteomes" id="UP000238937"/>
    </source>
</evidence>
<dbReference type="Proteomes" id="UP000238937">
    <property type="component" value="Unassembled WGS sequence"/>
</dbReference>
<dbReference type="Gene3D" id="3.10.450.50">
    <property type="match status" value="1"/>
</dbReference>
<keyword evidence="3" id="KW-1185">Reference proteome</keyword>
<name>A0A2T1GJ77_9CYAN</name>
<dbReference type="SUPFAM" id="SSF54427">
    <property type="entry name" value="NTF2-like"/>
    <property type="match status" value="1"/>
</dbReference>
<evidence type="ECO:0000313" key="2">
    <source>
        <dbReference type="EMBL" id="PSB57827.1"/>
    </source>
</evidence>
<dbReference type="InterPro" id="IPR027843">
    <property type="entry name" value="DUF4440"/>
</dbReference>
<evidence type="ECO:0000259" key="1">
    <source>
        <dbReference type="Pfam" id="PF14534"/>
    </source>
</evidence>
<protein>
    <submittedName>
        <fullName evidence="2">Ketosteroid isomerase</fullName>
    </submittedName>
</protein>
<dbReference type="Pfam" id="PF14534">
    <property type="entry name" value="DUF4440"/>
    <property type="match status" value="1"/>
</dbReference>